<proteinExistence type="predicted"/>
<evidence type="ECO:0000313" key="2">
    <source>
        <dbReference type="Proteomes" id="UP000828941"/>
    </source>
</evidence>
<name>A0ACB9PFG6_BAUVA</name>
<dbReference type="EMBL" id="CM039429">
    <property type="protein sequence ID" value="KAI4347594.1"/>
    <property type="molecule type" value="Genomic_DNA"/>
</dbReference>
<protein>
    <submittedName>
        <fullName evidence="1">Uncharacterized protein</fullName>
    </submittedName>
</protein>
<keyword evidence="2" id="KW-1185">Reference proteome</keyword>
<dbReference type="Proteomes" id="UP000828941">
    <property type="component" value="Chromosome 4"/>
</dbReference>
<reference evidence="1 2" key="1">
    <citation type="journal article" date="2022" name="DNA Res.">
        <title>Chromosomal-level genome assembly of the orchid tree Bauhinia variegata (Leguminosae; Cercidoideae) supports the allotetraploid origin hypothesis of Bauhinia.</title>
        <authorList>
            <person name="Zhong Y."/>
            <person name="Chen Y."/>
            <person name="Zheng D."/>
            <person name="Pang J."/>
            <person name="Liu Y."/>
            <person name="Luo S."/>
            <person name="Meng S."/>
            <person name="Qian L."/>
            <person name="Wei D."/>
            <person name="Dai S."/>
            <person name="Zhou R."/>
        </authorList>
    </citation>
    <scope>NUCLEOTIDE SEQUENCE [LARGE SCALE GENOMIC DNA]</scope>
    <source>
        <strain evidence="1">BV-YZ2020</strain>
    </source>
</reference>
<comment type="caution">
    <text evidence="1">The sequence shown here is derived from an EMBL/GenBank/DDBJ whole genome shotgun (WGS) entry which is preliminary data.</text>
</comment>
<evidence type="ECO:0000313" key="1">
    <source>
        <dbReference type="EMBL" id="KAI4347594.1"/>
    </source>
</evidence>
<organism evidence="1 2">
    <name type="scientific">Bauhinia variegata</name>
    <name type="common">Purple orchid tree</name>
    <name type="synonym">Phanera variegata</name>
    <dbReference type="NCBI Taxonomy" id="167791"/>
    <lineage>
        <taxon>Eukaryota</taxon>
        <taxon>Viridiplantae</taxon>
        <taxon>Streptophyta</taxon>
        <taxon>Embryophyta</taxon>
        <taxon>Tracheophyta</taxon>
        <taxon>Spermatophyta</taxon>
        <taxon>Magnoliopsida</taxon>
        <taxon>eudicotyledons</taxon>
        <taxon>Gunneridae</taxon>
        <taxon>Pentapetalae</taxon>
        <taxon>rosids</taxon>
        <taxon>fabids</taxon>
        <taxon>Fabales</taxon>
        <taxon>Fabaceae</taxon>
        <taxon>Cercidoideae</taxon>
        <taxon>Cercideae</taxon>
        <taxon>Bauhiniinae</taxon>
        <taxon>Bauhinia</taxon>
    </lineage>
</organism>
<gene>
    <name evidence="1" type="ORF">L6164_008395</name>
</gene>
<accession>A0ACB9PFG6</accession>
<sequence length="839" mass="93169">MASAFSTSVLIVLVILPGASNSSSAVDEEEKALLQSHWWSGKNISSRCEWHVIVCNDAGSITNISLSSFHYQSSSPPQFQAMNWTAFPNLVNLYLSQINLSGIIPENIGALTNLTRLEISKNNLTGQLPRSISNLIHLVMLDVSHNGLSGSIPSSLGNLKNLLNLELSLNKLSGSIPSTLGNLSSLNNLQLSYNSLTGEIPKEIGQLNNLVSLYVDGNMLSGPIPLEIGKLKNLTVLNLSYNNLTGLVLPTLGNLTNLKHLDLKRNHLQAPFPIGNLKNLEYLDVSYNKLTGPILSNFASLSSLISLFLSYNQINGFIPQEIGNLKCLTDLYLSNNNLKGTVPSTLQKLTNLEYLDLSVNNLQGSIPLSLYDLTPLRILDLSLNQISGTLNPKIENLKCLSNINLSNNKIFGRIPSEIGNFSWSVRIDFSHNMLSGEIPSNLCNQSYLYLSYNKFSEKAVSEFNSFCGLNGSSSRTNSAKRSMEIFIPITSFFVILMAAWFVSPCVAKKKESEERRVKKGDVFSIWNYDGKIAYEDIIEATEDFDIKYCIGTGAYGSVYRAQLPSGKIIALKRLHQLESLEPSLDRHFQNEVKMLTSVRHRNIVKLYGFCLHNSCKFLVCEYMEKGSLLQVLSNAEEAKEMSWSKRVNIIKGIANALFYMHHDCASTILHRDISSSNILLNSELEAFVSDFGTARILDTNSSNQTLLVGTIGYVAPELAYTLSVTEKCDIYSFGVVTLETIMGRHPGEFISSWQNSCVQNLLLKDILDSRLPLPSFRKDAKDVLLVVTLALSCLHTDPRCRPSMKDVVKEFLVSKPPLMLPFKDISIQQLMNQESIFQK</sequence>